<evidence type="ECO:0000259" key="2">
    <source>
        <dbReference type="Pfam" id="PF05510"/>
    </source>
</evidence>
<dbReference type="Pfam" id="PF05510">
    <property type="entry name" value="Sarcoglycan_2"/>
    <property type="match status" value="1"/>
</dbReference>
<feature type="non-terminal residue" evidence="3">
    <location>
        <position position="110"/>
    </location>
</feature>
<keyword evidence="4" id="KW-1185">Reference proteome</keyword>
<feature type="chain" id="PRO_5002712698" description="Sarcoglycan alpha/epsilon N-terminal domain-containing protein" evidence="1">
    <location>
        <begin position="20"/>
        <end position="110"/>
    </location>
</feature>
<dbReference type="PANTHER" id="PTHR10132:SF14">
    <property type="entry name" value="SARCOGLYCAN ALPHA, ISOFORM C"/>
    <property type="match status" value="1"/>
</dbReference>
<dbReference type="InterPro" id="IPR048346">
    <property type="entry name" value="Sarcoglycan_N"/>
</dbReference>
<dbReference type="EMBL" id="DS476180">
    <property type="protein sequence ID" value="EDO26320.1"/>
    <property type="molecule type" value="Genomic_DNA"/>
</dbReference>
<dbReference type="PANTHER" id="PTHR10132">
    <property type="entry name" value="ALPHA-/EPSILON-SARCOGLYCAN FAMILY MEMBER"/>
    <property type="match status" value="1"/>
</dbReference>
<dbReference type="InterPro" id="IPR013783">
    <property type="entry name" value="Ig-like_fold"/>
</dbReference>
<dbReference type="SUPFAM" id="SSF49313">
    <property type="entry name" value="Cadherin-like"/>
    <property type="match status" value="1"/>
</dbReference>
<gene>
    <name evidence="3" type="ORF">NEMVEDRAFT_v1g225169</name>
</gene>
<evidence type="ECO:0000313" key="4">
    <source>
        <dbReference type="Proteomes" id="UP000001593"/>
    </source>
</evidence>
<feature type="signal peptide" evidence="1">
    <location>
        <begin position="1"/>
        <end position="19"/>
    </location>
</feature>
<dbReference type="PhylomeDB" id="A7TCB4"/>
<keyword evidence="1" id="KW-0732">Signal</keyword>
<sequence length="110" mass="12716">MAGIYILVFLYCMPYSTHSFNLTERVFFMHQLSVSDFVSDEVRFTVSTKGLPDLPKWLRLEQDDSSEPAYLYGSPTTSSAKTLDLEITGWDKEDYSVKRKEITLHIDHSQ</sequence>
<protein>
    <recommendedName>
        <fullName evidence="2">Sarcoglycan alpha/epsilon N-terminal domain-containing protein</fullName>
    </recommendedName>
</protein>
<name>A7TCB4_NEMVE</name>
<dbReference type="Gene3D" id="2.60.40.10">
    <property type="entry name" value="Immunoglobulins"/>
    <property type="match status" value="1"/>
</dbReference>
<dbReference type="GO" id="GO:0005509">
    <property type="term" value="F:calcium ion binding"/>
    <property type="evidence" value="ECO:0007669"/>
    <property type="project" value="InterPro"/>
</dbReference>
<accession>A7TCB4</accession>
<dbReference type="InParanoid" id="A7TCB4"/>
<evidence type="ECO:0000313" key="3">
    <source>
        <dbReference type="EMBL" id="EDO26320.1"/>
    </source>
</evidence>
<dbReference type="InterPro" id="IPR008908">
    <property type="entry name" value="Sarcoglycan_alpha/epsilon"/>
</dbReference>
<dbReference type="GO" id="GO:0016012">
    <property type="term" value="C:sarcoglycan complex"/>
    <property type="evidence" value="ECO:0007669"/>
    <property type="project" value="InterPro"/>
</dbReference>
<dbReference type="HOGENOM" id="CLU_2177393_0_0_1"/>
<reference evidence="3 4" key="1">
    <citation type="journal article" date="2007" name="Science">
        <title>Sea anemone genome reveals ancestral eumetazoan gene repertoire and genomic organization.</title>
        <authorList>
            <person name="Putnam N.H."/>
            <person name="Srivastava M."/>
            <person name="Hellsten U."/>
            <person name="Dirks B."/>
            <person name="Chapman J."/>
            <person name="Salamov A."/>
            <person name="Terry A."/>
            <person name="Shapiro H."/>
            <person name="Lindquist E."/>
            <person name="Kapitonov V.V."/>
            <person name="Jurka J."/>
            <person name="Genikhovich G."/>
            <person name="Grigoriev I.V."/>
            <person name="Lucas S.M."/>
            <person name="Steele R.E."/>
            <person name="Finnerty J.R."/>
            <person name="Technau U."/>
            <person name="Martindale M.Q."/>
            <person name="Rokhsar D.S."/>
        </authorList>
    </citation>
    <scope>NUCLEOTIDE SEQUENCE [LARGE SCALE GENOMIC DNA]</scope>
    <source>
        <strain evidence="4">CH2 X CH6</strain>
    </source>
</reference>
<organism evidence="3 4">
    <name type="scientific">Nematostella vectensis</name>
    <name type="common">Starlet sea anemone</name>
    <dbReference type="NCBI Taxonomy" id="45351"/>
    <lineage>
        <taxon>Eukaryota</taxon>
        <taxon>Metazoa</taxon>
        <taxon>Cnidaria</taxon>
        <taxon>Anthozoa</taxon>
        <taxon>Hexacorallia</taxon>
        <taxon>Actiniaria</taxon>
        <taxon>Edwardsiidae</taxon>
        <taxon>Nematostella</taxon>
    </lineage>
</organism>
<proteinExistence type="predicted"/>
<dbReference type="STRING" id="45351.A7TCB4"/>
<feature type="domain" description="Sarcoglycan alpha/epsilon N-terminal" evidence="2">
    <location>
        <begin position="25"/>
        <end position="104"/>
    </location>
</feature>
<dbReference type="InterPro" id="IPR015919">
    <property type="entry name" value="Cadherin-like_sf"/>
</dbReference>
<evidence type="ECO:0000256" key="1">
    <source>
        <dbReference type="SAM" id="SignalP"/>
    </source>
</evidence>
<dbReference type="Proteomes" id="UP000001593">
    <property type="component" value="Unassembled WGS sequence"/>
</dbReference>
<dbReference type="AlphaFoldDB" id="A7TCB4"/>